<proteinExistence type="predicted"/>
<gene>
    <name evidence="1" type="ORF">HJG60_011572</name>
</gene>
<evidence type="ECO:0000313" key="2">
    <source>
        <dbReference type="Proteomes" id="UP000664940"/>
    </source>
</evidence>
<organism evidence="1 2">
    <name type="scientific">Phyllostomus discolor</name>
    <name type="common">pale spear-nosed bat</name>
    <dbReference type="NCBI Taxonomy" id="89673"/>
    <lineage>
        <taxon>Eukaryota</taxon>
        <taxon>Metazoa</taxon>
        <taxon>Chordata</taxon>
        <taxon>Craniata</taxon>
        <taxon>Vertebrata</taxon>
        <taxon>Euteleostomi</taxon>
        <taxon>Mammalia</taxon>
        <taxon>Eutheria</taxon>
        <taxon>Laurasiatheria</taxon>
        <taxon>Chiroptera</taxon>
        <taxon>Yangochiroptera</taxon>
        <taxon>Phyllostomidae</taxon>
        <taxon>Phyllostominae</taxon>
        <taxon>Phyllostomus</taxon>
    </lineage>
</organism>
<dbReference type="Proteomes" id="UP000664940">
    <property type="component" value="Unassembled WGS sequence"/>
</dbReference>
<name>A0A833ZZ84_9CHIR</name>
<dbReference type="AlphaFoldDB" id="A0A833ZZ84"/>
<sequence length="120" mass="12604">MNHCVYQPVFTATAQRNKEHTCLVFAYGSGGSASCPGLLPLAPEAPGSTPSSGQLTEAGEAKLDGASALEPLLISHPLTFPWAKQVTWPRPSRVEMCLLPLPVGGTAEPHGKGRGCIIRL</sequence>
<dbReference type="EMBL" id="JABVXQ010000007">
    <property type="protein sequence ID" value="KAF6099841.1"/>
    <property type="molecule type" value="Genomic_DNA"/>
</dbReference>
<comment type="caution">
    <text evidence="1">The sequence shown here is derived from an EMBL/GenBank/DDBJ whole genome shotgun (WGS) entry which is preliminary data.</text>
</comment>
<reference evidence="1 2" key="1">
    <citation type="journal article" date="2020" name="Nature">
        <title>Six reference-quality genomes reveal evolution of bat adaptations.</title>
        <authorList>
            <person name="Jebb D."/>
            <person name="Huang Z."/>
            <person name="Pippel M."/>
            <person name="Hughes G.M."/>
            <person name="Lavrichenko K."/>
            <person name="Devanna P."/>
            <person name="Winkler S."/>
            <person name="Jermiin L.S."/>
            <person name="Skirmuntt E.C."/>
            <person name="Katzourakis A."/>
            <person name="Burkitt-Gray L."/>
            <person name="Ray D.A."/>
            <person name="Sullivan K.A.M."/>
            <person name="Roscito J.G."/>
            <person name="Kirilenko B.M."/>
            <person name="Davalos L.M."/>
            <person name="Corthals A.P."/>
            <person name="Power M.L."/>
            <person name="Jones G."/>
            <person name="Ransome R.D."/>
            <person name="Dechmann D.K.N."/>
            <person name="Locatelli A.G."/>
            <person name="Puechmaille S.J."/>
            <person name="Fedrigo O."/>
            <person name="Jarvis E.D."/>
            <person name="Hiller M."/>
            <person name="Vernes S.C."/>
            <person name="Myers E.W."/>
            <person name="Teeling E.C."/>
        </authorList>
    </citation>
    <scope>NUCLEOTIDE SEQUENCE [LARGE SCALE GENOMIC DNA]</scope>
    <source>
        <strain evidence="1">Bat1K_MPI-CBG_1</strain>
    </source>
</reference>
<evidence type="ECO:0000313" key="1">
    <source>
        <dbReference type="EMBL" id="KAF6099841.1"/>
    </source>
</evidence>
<protein>
    <submittedName>
        <fullName evidence="1">Uncharacterized protein</fullName>
    </submittedName>
</protein>
<accession>A0A833ZZ84</accession>